<gene>
    <name evidence="1" type="ORF">HDF09_003602</name>
</gene>
<sequence length="398" mass="43476">MSLHYQTNPGSRRGKWYSLFALSLITGVAFQQTATVWAQSAPAKPAPDVIIFTNGDQLTGTLERATGDSFVFKSDIVGEITVTADKIKELHTGGKFVALKNGEKVTRTSKTPGTITYQDNAISLADESSSSTVETVPVKDLSVLIDGATYAKEVTGNPGIFQDWTGGISGGVTLVESTQTGQTFTAAVNLIRLVPSVDFLPTRTRDTVNVLESYGKLTQPVIPQTTPPTPDSVAKSNIFHADAEHDKYFTPRLYGLVGLSYDHNFAQGLNLQQIYGAGIGYTVFKTPVQEFDVKADVHYERQNFVPPTASTDLIGSSFTELYHRTLPRKILFTESGTFIPAWNDPSIYSAIFEAGLQMPTYKRLSVNLGLQDNYLSNPAFGYKDNSFQFITGVTYSLK</sequence>
<protein>
    <recommendedName>
        <fullName evidence="3">DUF481 domain-containing protein</fullName>
    </recommendedName>
</protein>
<dbReference type="Proteomes" id="UP000568106">
    <property type="component" value="Unassembled WGS sequence"/>
</dbReference>
<name>A0A7W8IKS9_9BACT</name>
<dbReference type="Pfam" id="PF04338">
    <property type="entry name" value="DUF481"/>
    <property type="match status" value="1"/>
</dbReference>
<keyword evidence="2" id="KW-1185">Reference proteome</keyword>
<dbReference type="AlphaFoldDB" id="A0A7W8IKS9"/>
<evidence type="ECO:0000313" key="1">
    <source>
        <dbReference type="EMBL" id="MBB5318903.1"/>
    </source>
</evidence>
<accession>A0A7W8IKS9</accession>
<proteinExistence type="predicted"/>
<evidence type="ECO:0000313" key="2">
    <source>
        <dbReference type="Proteomes" id="UP000568106"/>
    </source>
</evidence>
<comment type="caution">
    <text evidence="1">The sequence shown here is derived from an EMBL/GenBank/DDBJ whole genome shotgun (WGS) entry which is preliminary data.</text>
</comment>
<dbReference type="EMBL" id="JACHDY010000006">
    <property type="protein sequence ID" value="MBB5318903.1"/>
    <property type="molecule type" value="Genomic_DNA"/>
</dbReference>
<reference evidence="1" key="1">
    <citation type="submission" date="2020-08" db="EMBL/GenBank/DDBJ databases">
        <title>Genomic Encyclopedia of Type Strains, Phase IV (KMG-V): Genome sequencing to study the core and pangenomes of soil and plant-associated prokaryotes.</title>
        <authorList>
            <person name="Whitman W."/>
        </authorList>
    </citation>
    <scope>NUCLEOTIDE SEQUENCE [LARGE SCALE GENOMIC DNA]</scope>
    <source>
        <strain evidence="1">M8UP27</strain>
    </source>
</reference>
<dbReference type="InterPro" id="IPR007433">
    <property type="entry name" value="DUF481"/>
</dbReference>
<organism evidence="1 2">
    <name type="scientific">Tunturiibacter empetritectus</name>
    <dbReference type="NCBI Taxonomy" id="3069691"/>
    <lineage>
        <taxon>Bacteria</taxon>
        <taxon>Pseudomonadati</taxon>
        <taxon>Acidobacteriota</taxon>
        <taxon>Terriglobia</taxon>
        <taxon>Terriglobales</taxon>
        <taxon>Acidobacteriaceae</taxon>
        <taxon>Tunturiibacter</taxon>
    </lineage>
</organism>
<evidence type="ECO:0008006" key="3">
    <source>
        <dbReference type="Google" id="ProtNLM"/>
    </source>
</evidence>